<protein>
    <recommendedName>
        <fullName evidence="4">CxC2-like cysteine cluster KDZ transposase-associated domain-containing protein</fullName>
    </recommendedName>
</protein>
<feature type="region of interest" description="Disordered" evidence="1">
    <location>
        <begin position="1"/>
        <end position="23"/>
    </location>
</feature>
<accession>A0ABR4BB85</accession>
<evidence type="ECO:0008006" key="4">
    <source>
        <dbReference type="Google" id="ProtNLM"/>
    </source>
</evidence>
<dbReference type="EMBL" id="JBHFEH010000012">
    <property type="protein sequence ID" value="KAL2055108.1"/>
    <property type="molecule type" value="Genomic_DNA"/>
</dbReference>
<proteinExistence type="predicted"/>
<evidence type="ECO:0000313" key="3">
    <source>
        <dbReference type="Proteomes" id="UP001590951"/>
    </source>
</evidence>
<dbReference type="Proteomes" id="UP001590951">
    <property type="component" value="Unassembled WGS sequence"/>
</dbReference>
<name>A0ABR4BB85_9LECA</name>
<organism evidence="2 3">
    <name type="scientific">Lepraria finkii</name>
    <dbReference type="NCBI Taxonomy" id="1340010"/>
    <lineage>
        <taxon>Eukaryota</taxon>
        <taxon>Fungi</taxon>
        <taxon>Dikarya</taxon>
        <taxon>Ascomycota</taxon>
        <taxon>Pezizomycotina</taxon>
        <taxon>Lecanoromycetes</taxon>
        <taxon>OSLEUM clade</taxon>
        <taxon>Lecanoromycetidae</taxon>
        <taxon>Lecanorales</taxon>
        <taxon>Lecanorineae</taxon>
        <taxon>Stereocaulaceae</taxon>
        <taxon>Lepraria</taxon>
    </lineage>
</organism>
<comment type="caution">
    <text evidence="2">The sequence shown here is derived from an EMBL/GenBank/DDBJ whole genome shotgun (WGS) entry which is preliminary data.</text>
</comment>
<feature type="region of interest" description="Disordered" evidence="1">
    <location>
        <begin position="191"/>
        <end position="211"/>
    </location>
</feature>
<sequence>MSSYMDSMNMDEGDVGEGITDKSSSEQVSARMIHCTTCGGPIITSHHGELAEPHMWLRDIYVLSLLDDYKFAKKGIDGGYRTEDRDIGIMPAWAGPTHNFQSFVVPRIKHARHQFAFHCSCKKAERFFAFTRQPDIASASTGKVTSWADLYLAMEAHFKTDTAGSENIAEMSQALGWWLGLPQPQMAAEQTPRDMSSGCRPAYPNLRTETPRTGVRGRPYTFHIQRNGLAHPFAFNLFNLLPRLRNLHLSHAALLMGSVVCRLTYKSLSTKCGPTPKILPKTAQESTRHESR</sequence>
<evidence type="ECO:0000256" key="1">
    <source>
        <dbReference type="SAM" id="MobiDB-lite"/>
    </source>
</evidence>
<reference evidence="2 3" key="1">
    <citation type="submission" date="2024-09" db="EMBL/GenBank/DDBJ databases">
        <title>Rethinking Asexuality: The Enigmatic Case of Functional Sexual Genes in Lepraria (Stereocaulaceae).</title>
        <authorList>
            <person name="Doellman M."/>
            <person name="Sun Y."/>
            <person name="Barcenas-Pena A."/>
            <person name="Lumbsch H.T."/>
            <person name="Grewe F."/>
        </authorList>
    </citation>
    <scope>NUCLEOTIDE SEQUENCE [LARGE SCALE GENOMIC DNA]</scope>
    <source>
        <strain evidence="2 3">Grewe 0041</strain>
    </source>
</reference>
<keyword evidence="3" id="KW-1185">Reference proteome</keyword>
<gene>
    <name evidence="2" type="ORF">ABVK25_004446</name>
</gene>
<evidence type="ECO:0000313" key="2">
    <source>
        <dbReference type="EMBL" id="KAL2055108.1"/>
    </source>
</evidence>